<evidence type="ECO:0000259" key="1">
    <source>
        <dbReference type="Pfam" id="PF06114"/>
    </source>
</evidence>
<accession>A0A7K3M161</accession>
<reference evidence="2 3" key="1">
    <citation type="submission" date="2019-11" db="EMBL/GenBank/DDBJ databases">
        <authorList>
            <person name="Li X.-J."/>
            <person name="Feng X.-M."/>
        </authorList>
    </citation>
    <scope>NUCLEOTIDE SEQUENCE [LARGE SCALE GENOMIC DNA]</scope>
    <source>
        <strain evidence="2 3">XMNu-373</strain>
    </source>
</reference>
<dbReference type="InterPro" id="IPR052345">
    <property type="entry name" value="Rad_response_metalloprotease"/>
</dbReference>
<evidence type="ECO:0000313" key="3">
    <source>
        <dbReference type="Proteomes" id="UP000460435"/>
    </source>
</evidence>
<dbReference type="Proteomes" id="UP000460435">
    <property type="component" value="Unassembled WGS sequence"/>
</dbReference>
<dbReference type="Gene3D" id="1.10.10.2910">
    <property type="match status" value="1"/>
</dbReference>
<proteinExistence type="predicted"/>
<name>A0A7K3M161_9ACTN</name>
<sequence>MPTWTSTASADVPAYEEEARTAAETFREENGLGIAPIADIVALIEQTQDVDVTVVGVDDSNEHGLTMVDPVRGATIVAVASSHNPMRWRSTLAHELGHLIFRDQSNGKPGALSVGSVVERRAQSFARHMLIPLAGVRHFLERLNEPLEMKAFSDLVQRFQVSPAVAAIQLRDLGAINTPRYTAWSDIHTPTLSARFGWADQYTSLQAESNQRRAPQRLLARVITGYVAGLVSLETVASVRGVAPQDIAAELDEAGIKPTARMDEADEDDLLAGADPDVDLSWLEDI</sequence>
<gene>
    <name evidence="2" type="ORF">F7O44_06060</name>
</gene>
<dbReference type="InterPro" id="IPR010359">
    <property type="entry name" value="IrrE_HExxH"/>
</dbReference>
<evidence type="ECO:0000313" key="2">
    <source>
        <dbReference type="EMBL" id="NDL56632.1"/>
    </source>
</evidence>
<keyword evidence="3" id="KW-1185">Reference proteome</keyword>
<feature type="domain" description="IrrE N-terminal-like" evidence="1">
    <location>
        <begin position="50"/>
        <end position="170"/>
    </location>
</feature>
<dbReference type="AlphaFoldDB" id="A0A7K3M161"/>
<comment type="caution">
    <text evidence="2">The sequence shown here is derived from an EMBL/GenBank/DDBJ whole genome shotgun (WGS) entry which is preliminary data.</text>
</comment>
<organism evidence="2 3">
    <name type="scientific">Phytoactinopolyspora mesophila</name>
    <dbReference type="NCBI Taxonomy" id="2650750"/>
    <lineage>
        <taxon>Bacteria</taxon>
        <taxon>Bacillati</taxon>
        <taxon>Actinomycetota</taxon>
        <taxon>Actinomycetes</taxon>
        <taxon>Jiangellales</taxon>
        <taxon>Jiangellaceae</taxon>
        <taxon>Phytoactinopolyspora</taxon>
    </lineage>
</organism>
<dbReference type="PANTHER" id="PTHR43236:SF1">
    <property type="entry name" value="BLL7220 PROTEIN"/>
    <property type="match status" value="1"/>
</dbReference>
<dbReference type="EMBL" id="WLZY01000001">
    <property type="protein sequence ID" value="NDL56632.1"/>
    <property type="molecule type" value="Genomic_DNA"/>
</dbReference>
<dbReference type="Pfam" id="PF06114">
    <property type="entry name" value="Peptidase_M78"/>
    <property type="match status" value="1"/>
</dbReference>
<protein>
    <submittedName>
        <fullName evidence="2">ImmA/IrrE family metallo-endopeptidase</fullName>
    </submittedName>
</protein>
<dbReference type="PANTHER" id="PTHR43236">
    <property type="entry name" value="ANTITOXIN HIGA1"/>
    <property type="match status" value="1"/>
</dbReference>